<dbReference type="RefSeq" id="WP_109250742.1">
    <property type="nucleotide sequence ID" value="NZ_QCXQ01000005.1"/>
</dbReference>
<organism evidence="1 2">
    <name type="scientific">Levilactobacillus bambusae</name>
    <dbReference type="NCBI Taxonomy" id="2024736"/>
    <lineage>
        <taxon>Bacteria</taxon>
        <taxon>Bacillati</taxon>
        <taxon>Bacillota</taxon>
        <taxon>Bacilli</taxon>
        <taxon>Lactobacillales</taxon>
        <taxon>Lactobacillaceae</taxon>
        <taxon>Levilactobacillus</taxon>
    </lineage>
</organism>
<keyword evidence="2" id="KW-1185">Reference proteome</keyword>
<evidence type="ECO:0000313" key="1">
    <source>
        <dbReference type="EMBL" id="PWF99641.1"/>
    </source>
</evidence>
<proteinExistence type="predicted"/>
<dbReference type="OrthoDB" id="2249703at2"/>
<comment type="caution">
    <text evidence="1">The sequence shown here is derived from an EMBL/GenBank/DDBJ whole genome shotgun (WGS) entry which is preliminary data.</text>
</comment>
<dbReference type="EMBL" id="QCXQ01000005">
    <property type="protein sequence ID" value="PWF99641.1"/>
    <property type="molecule type" value="Genomic_DNA"/>
</dbReference>
<accession>A0A2V1MXT1</accession>
<reference evidence="1 2" key="1">
    <citation type="journal article" date="2018" name="Int. J. Syst. Evol. Microbiol.">
        <title>Lactobacillus bambusae sp. nov., isolated from a traditional fermented Ma-bamboo shoots of Taiwan.</title>
        <authorList>
            <person name="Wang L.-T."/>
        </authorList>
    </citation>
    <scope>NUCLEOTIDE SEQUENCE [LARGE SCALE GENOMIC DNA]</scope>
    <source>
        <strain evidence="1 2">BS-W1</strain>
    </source>
</reference>
<dbReference type="AlphaFoldDB" id="A0A2V1MXT1"/>
<sequence>MEQPTVPKRIILAEYLVDMFDAQRQDKKTVEDILPKTEKLVESTKSFNIPVYVLTNAKISYNTPELTILTASLPPELKDLSLYMLRWVMAYQFVLQHPEIEELVLVDLGDVVMLKNPFGLFDERYLYMGDELTDLNIPIINTGYIPDYGRNFLRENQLVQGLNPGVIGGKRAIVLEFLSIMANLICQTEVEHQIDGKPAIRPFEMGLIDYIFYRYFATRMKHGRQVTTLFYFNRPDIRAWFKHK</sequence>
<gene>
    <name evidence="1" type="ORF">DCM90_07435</name>
</gene>
<evidence type="ECO:0000313" key="2">
    <source>
        <dbReference type="Proteomes" id="UP000245080"/>
    </source>
</evidence>
<dbReference type="Proteomes" id="UP000245080">
    <property type="component" value="Unassembled WGS sequence"/>
</dbReference>
<name>A0A2V1MXT1_9LACO</name>
<protein>
    <submittedName>
        <fullName evidence="1">Uncharacterized protein</fullName>
    </submittedName>
</protein>